<protein>
    <submittedName>
        <fullName evidence="2">EF0163 family protein</fullName>
    </submittedName>
</protein>
<keyword evidence="3" id="KW-1185">Reference proteome</keyword>
<sequence length="167" mass="18927">MKKRIFIVIIVVLSIVFFLPKSNQNNRSKTSSEKKEDATAQSAVKEETSASSSEISLEDTLDPKETIDKFLESYYNYSSETERNQATREFCNEAVQKKLHLVKPEKDIKMSSSITSTDVYSGGKYDYLALVSYTLNDNKVTPQVLKISVQEEEGKYLISAVDFPLMN</sequence>
<dbReference type="Proteomes" id="UP001565283">
    <property type="component" value="Unassembled WGS sequence"/>
</dbReference>
<accession>A0ABV4D4V1</accession>
<evidence type="ECO:0000313" key="2">
    <source>
        <dbReference type="EMBL" id="MEY8444561.1"/>
    </source>
</evidence>
<feature type="region of interest" description="Disordered" evidence="1">
    <location>
        <begin position="24"/>
        <end position="58"/>
    </location>
</feature>
<reference evidence="2 3" key="1">
    <citation type="submission" date="2024-03" db="EMBL/GenBank/DDBJ databases">
        <title>Mouse gut bacterial collection (mGBC) of GemPharmatech.</title>
        <authorList>
            <person name="He Y."/>
            <person name="Dong L."/>
            <person name="Wu D."/>
            <person name="Gao X."/>
            <person name="Lin Z."/>
        </authorList>
    </citation>
    <scope>NUCLEOTIDE SEQUENCE [LARGE SCALE GENOMIC DNA]</scope>
    <source>
        <strain evidence="2 3">61-15</strain>
    </source>
</reference>
<name>A0ABV4D4V1_9LACT</name>
<proteinExistence type="predicted"/>
<feature type="compositionally biased region" description="Basic and acidic residues" evidence="1">
    <location>
        <begin position="30"/>
        <end position="48"/>
    </location>
</feature>
<dbReference type="InterPro" id="IPR049982">
    <property type="entry name" value="EF0163-like"/>
</dbReference>
<organism evidence="2 3">
    <name type="scientific">Lactococcus ileimucosae</name>
    <dbReference type="NCBI Taxonomy" id="2941329"/>
    <lineage>
        <taxon>Bacteria</taxon>
        <taxon>Bacillati</taxon>
        <taxon>Bacillota</taxon>
        <taxon>Bacilli</taxon>
        <taxon>Lactobacillales</taxon>
        <taxon>Streptococcaceae</taxon>
        <taxon>Lactococcus</taxon>
    </lineage>
</organism>
<evidence type="ECO:0000313" key="3">
    <source>
        <dbReference type="Proteomes" id="UP001565283"/>
    </source>
</evidence>
<dbReference type="EMBL" id="JBCLSH010000068">
    <property type="protein sequence ID" value="MEY8444561.1"/>
    <property type="molecule type" value="Genomic_DNA"/>
</dbReference>
<dbReference type="RefSeq" id="WP_202231513.1">
    <property type="nucleotide sequence ID" value="NZ_JBCLSH010000068.1"/>
</dbReference>
<evidence type="ECO:0000256" key="1">
    <source>
        <dbReference type="SAM" id="MobiDB-lite"/>
    </source>
</evidence>
<dbReference type="NCBIfam" id="NF042930">
    <property type="entry name" value="EF0163_fam"/>
    <property type="match status" value="1"/>
</dbReference>
<comment type="caution">
    <text evidence="2">The sequence shown here is derived from an EMBL/GenBank/DDBJ whole genome shotgun (WGS) entry which is preliminary data.</text>
</comment>
<gene>
    <name evidence="2" type="ORF">AALA52_10050</name>
</gene>